<sequence>MQEVLSYANFDIVGWSDPDALYHPDWLKYTMDIFLWAKKNHRDHVLGPITSFNSSDFVYHQVLGAYESPYGEYIVKRQAGMLNYFYFRSDFEKFGSFIENLEDETDMTNRFESFKVRNFCPDISYIEHIGQESVLNRWRPTKYKRAMFALHPVEKGWFIDYKKFRKFEKEYYEKTTKSYEDKLLEIEKIKNTSLFKKIIQSIFKN</sequence>
<dbReference type="Gene3D" id="3.90.550.10">
    <property type="entry name" value="Spore Coat Polysaccharide Biosynthesis Protein SpsA, Chain A"/>
    <property type="match status" value="1"/>
</dbReference>
<dbReference type="AlphaFoldDB" id="A0A150IS08"/>
<name>A0A150IS08_9EURY</name>
<dbReference type="SUPFAM" id="SSF53448">
    <property type="entry name" value="Nucleotide-diphospho-sugar transferases"/>
    <property type="match status" value="1"/>
</dbReference>
<evidence type="ECO:0000313" key="2">
    <source>
        <dbReference type="Proteomes" id="UP000075578"/>
    </source>
</evidence>
<gene>
    <name evidence="1" type="ORF">AMQ74_01649</name>
</gene>
<comment type="caution">
    <text evidence="1">The sequence shown here is derived from an EMBL/GenBank/DDBJ whole genome shotgun (WGS) entry which is preliminary data.</text>
</comment>
<reference evidence="1 2" key="1">
    <citation type="journal article" date="2016" name="ISME J.">
        <title>Chasing the elusive Euryarchaeota class WSA2: genomes reveal a uniquely fastidious methyl-reducing methanogen.</title>
        <authorList>
            <person name="Nobu M.K."/>
            <person name="Narihiro T."/>
            <person name="Kuroda K."/>
            <person name="Mei R."/>
            <person name="Liu W.T."/>
        </authorList>
    </citation>
    <scope>NUCLEOTIDE SEQUENCE [LARGE SCALE GENOMIC DNA]</scope>
    <source>
        <strain evidence="1">U1lsi0528_Bin089</strain>
    </source>
</reference>
<evidence type="ECO:0008006" key="3">
    <source>
        <dbReference type="Google" id="ProtNLM"/>
    </source>
</evidence>
<accession>A0A150IS08</accession>
<protein>
    <recommendedName>
        <fullName evidence="3">Glycosyl transferase family 2</fullName>
    </recommendedName>
</protein>
<evidence type="ECO:0000313" key="1">
    <source>
        <dbReference type="EMBL" id="KYC47821.1"/>
    </source>
</evidence>
<dbReference type="InterPro" id="IPR029044">
    <property type="entry name" value="Nucleotide-diphossugar_trans"/>
</dbReference>
<dbReference type="Proteomes" id="UP000075578">
    <property type="component" value="Unassembled WGS sequence"/>
</dbReference>
<dbReference type="EMBL" id="LNGD01000150">
    <property type="protein sequence ID" value="KYC47821.1"/>
    <property type="molecule type" value="Genomic_DNA"/>
</dbReference>
<organism evidence="1 2">
    <name type="scientific">Candidatus Methanofastidiosum methylothiophilum</name>
    <dbReference type="NCBI Taxonomy" id="1705564"/>
    <lineage>
        <taxon>Archaea</taxon>
        <taxon>Methanobacteriati</taxon>
        <taxon>Methanobacteriota</taxon>
        <taxon>Stenosarchaea group</taxon>
        <taxon>Candidatus Methanofastidiosia</taxon>
        <taxon>Candidatus Methanofastidiosales</taxon>
        <taxon>Candidatus Methanofastidiosaceae</taxon>
        <taxon>Candidatus Methanofastidiosum</taxon>
    </lineage>
</organism>
<proteinExistence type="predicted"/>